<dbReference type="Proteomes" id="UP000324222">
    <property type="component" value="Unassembled WGS sequence"/>
</dbReference>
<keyword evidence="2" id="KW-1185">Reference proteome</keyword>
<sequence>MGGKTKIAWEKEGGSHDIEERGLGCAVCGVRVAGKRFVVLLPPGSSSGAAVSQGKLSIYR</sequence>
<organism evidence="1 2">
    <name type="scientific">Portunus trituberculatus</name>
    <name type="common">Swimming crab</name>
    <name type="synonym">Neptunus trituberculatus</name>
    <dbReference type="NCBI Taxonomy" id="210409"/>
    <lineage>
        <taxon>Eukaryota</taxon>
        <taxon>Metazoa</taxon>
        <taxon>Ecdysozoa</taxon>
        <taxon>Arthropoda</taxon>
        <taxon>Crustacea</taxon>
        <taxon>Multicrustacea</taxon>
        <taxon>Malacostraca</taxon>
        <taxon>Eumalacostraca</taxon>
        <taxon>Eucarida</taxon>
        <taxon>Decapoda</taxon>
        <taxon>Pleocyemata</taxon>
        <taxon>Brachyura</taxon>
        <taxon>Eubrachyura</taxon>
        <taxon>Portunoidea</taxon>
        <taxon>Portunidae</taxon>
        <taxon>Portuninae</taxon>
        <taxon>Portunus</taxon>
    </lineage>
</organism>
<proteinExistence type="predicted"/>
<accession>A0A5B7DMX0</accession>
<protein>
    <submittedName>
        <fullName evidence="1">Uncharacterized protein</fullName>
    </submittedName>
</protein>
<gene>
    <name evidence="1" type="ORF">E2C01_015407</name>
</gene>
<evidence type="ECO:0000313" key="1">
    <source>
        <dbReference type="EMBL" id="MPC22393.1"/>
    </source>
</evidence>
<reference evidence="1 2" key="1">
    <citation type="submission" date="2019-05" db="EMBL/GenBank/DDBJ databases">
        <title>Another draft genome of Portunus trituberculatus and its Hox gene families provides insights of decapod evolution.</title>
        <authorList>
            <person name="Jeong J.-H."/>
            <person name="Song I."/>
            <person name="Kim S."/>
            <person name="Choi T."/>
            <person name="Kim D."/>
            <person name="Ryu S."/>
            <person name="Kim W."/>
        </authorList>
    </citation>
    <scope>NUCLEOTIDE SEQUENCE [LARGE SCALE GENOMIC DNA]</scope>
    <source>
        <tissue evidence="1">Muscle</tissue>
    </source>
</reference>
<comment type="caution">
    <text evidence="1">The sequence shown here is derived from an EMBL/GenBank/DDBJ whole genome shotgun (WGS) entry which is preliminary data.</text>
</comment>
<name>A0A5B7DMX0_PORTR</name>
<dbReference type="EMBL" id="VSRR010001083">
    <property type="protein sequence ID" value="MPC22393.1"/>
    <property type="molecule type" value="Genomic_DNA"/>
</dbReference>
<evidence type="ECO:0000313" key="2">
    <source>
        <dbReference type="Proteomes" id="UP000324222"/>
    </source>
</evidence>
<dbReference type="AlphaFoldDB" id="A0A5B7DMX0"/>